<reference evidence="2" key="1">
    <citation type="submission" date="2020-07" db="EMBL/GenBank/DDBJ databases">
        <title>Huge and variable diversity of episymbiotic CPR bacteria and DPANN archaea in groundwater ecosystems.</title>
        <authorList>
            <person name="He C.Y."/>
            <person name="Keren R."/>
            <person name="Whittaker M."/>
            <person name="Farag I.F."/>
            <person name="Doudna J."/>
            <person name="Cate J.H.D."/>
            <person name="Banfield J.F."/>
        </authorList>
    </citation>
    <scope>NUCLEOTIDE SEQUENCE</scope>
    <source>
        <strain evidence="2">NC_groundwater_763_Ag_S-0.2um_68_21</strain>
    </source>
</reference>
<keyword evidence="1" id="KW-0812">Transmembrane</keyword>
<evidence type="ECO:0000313" key="3">
    <source>
        <dbReference type="Proteomes" id="UP000782312"/>
    </source>
</evidence>
<protein>
    <submittedName>
        <fullName evidence="2">Uncharacterized protein</fullName>
    </submittedName>
</protein>
<feature type="transmembrane region" description="Helical" evidence="1">
    <location>
        <begin position="43"/>
        <end position="61"/>
    </location>
</feature>
<keyword evidence="1" id="KW-0472">Membrane</keyword>
<evidence type="ECO:0000256" key="1">
    <source>
        <dbReference type="SAM" id="Phobius"/>
    </source>
</evidence>
<dbReference type="Proteomes" id="UP000782312">
    <property type="component" value="Unassembled WGS sequence"/>
</dbReference>
<proteinExistence type="predicted"/>
<organism evidence="2 3">
    <name type="scientific">Tectimicrobiota bacterium</name>
    <dbReference type="NCBI Taxonomy" id="2528274"/>
    <lineage>
        <taxon>Bacteria</taxon>
        <taxon>Pseudomonadati</taxon>
        <taxon>Nitrospinota/Tectimicrobiota group</taxon>
        <taxon>Candidatus Tectimicrobiota</taxon>
    </lineage>
</organism>
<feature type="transmembrane region" description="Helical" evidence="1">
    <location>
        <begin position="105"/>
        <end position="124"/>
    </location>
</feature>
<gene>
    <name evidence="2" type="ORF">HYZ11_09985</name>
</gene>
<feature type="transmembrane region" description="Helical" evidence="1">
    <location>
        <begin position="12"/>
        <end position="31"/>
    </location>
</feature>
<dbReference type="AlphaFoldDB" id="A0A932I193"/>
<name>A0A932I193_UNCTE</name>
<sequence>MEPGADPRKWARLLFCAAFYMMLTGLMGSILTHVLCVLRPGKILFLPSLAAAFIAGWFYTFDRKGSRLAEAGVLAGALTALRLGVDLAYLQPVSGLSARDYFGAWWTWGGYLGSIGAIFAAGWWTGRKQS</sequence>
<dbReference type="EMBL" id="JACPUR010000021">
    <property type="protein sequence ID" value="MBI3127922.1"/>
    <property type="molecule type" value="Genomic_DNA"/>
</dbReference>
<evidence type="ECO:0000313" key="2">
    <source>
        <dbReference type="EMBL" id="MBI3127922.1"/>
    </source>
</evidence>
<comment type="caution">
    <text evidence="2">The sequence shown here is derived from an EMBL/GenBank/DDBJ whole genome shotgun (WGS) entry which is preliminary data.</text>
</comment>
<feature type="transmembrane region" description="Helical" evidence="1">
    <location>
        <begin position="68"/>
        <end position="85"/>
    </location>
</feature>
<accession>A0A932I193</accession>
<keyword evidence="1" id="KW-1133">Transmembrane helix</keyword>